<dbReference type="InterPro" id="IPR000718">
    <property type="entry name" value="Peptidase_M13"/>
</dbReference>
<dbReference type="Gene3D" id="3.40.390.10">
    <property type="entry name" value="Collagenase (Catalytic Domain)"/>
    <property type="match status" value="1"/>
</dbReference>
<keyword evidence="7" id="KW-0482">Metalloprotease</keyword>
<dbReference type="Gene3D" id="1.10.1380.10">
    <property type="entry name" value="Neutral endopeptidase , domain2"/>
    <property type="match status" value="1"/>
</dbReference>
<dbReference type="EMBL" id="KV442068">
    <property type="protein sequence ID" value="OAQ26357.1"/>
    <property type="molecule type" value="Genomic_DNA"/>
</dbReference>
<dbReference type="PANTHER" id="PTHR11733:SF167">
    <property type="entry name" value="FI17812P1-RELATED"/>
    <property type="match status" value="1"/>
</dbReference>
<comment type="similarity">
    <text evidence="2">Belongs to the peptidase M13 family.</text>
</comment>
<evidence type="ECO:0000256" key="4">
    <source>
        <dbReference type="ARBA" id="ARBA00022723"/>
    </source>
</evidence>
<dbReference type="Pfam" id="PF01431">
    <property type="entry name" value="Peptidase_M13"/>
    <property type="match status" value="1"/>
</dbReference>
<dbReference type="SUPFAM" id="SSF55486">
    <property type="entry name" value="Metalloproteases ('zincins'), catalytic domain"/>
    <property type="match status" value="1"/>
</dbReference>
<dbReference type="OrthoDB" id="6475849at2759"/>
<keyword evidence="12" id="KW-1185">Reference proteome</keyword>
<feature type="chain" id="PRO_5008276091" evidence="8">
    <location>
        <begin position="23"/>
        <end position="755"/>
    </location>
</feature>
<evidence type="ECO:0000256" key="3">
    <source>
        <dbReference type="ARBA" id="ARBA00022670"/>
    </source>
</evidence>
<dbReference type="GO" id="GO:0016485">
    <property type="term" value="P:protein processing"/>
    <property type="evidence" value="ECO:0007669"/>
    <property type="project" value="TreeGrafter"/>
</dbReference>
<dbReference type="PANTHER" id="PTHR11733">
    <property type="entry name" value="ZINC METALLOPROTEASE FAMILY M13 NEPRILYSIN-RELATED"/>
    <property type="match status" value="1"/>
</dbReference>
<dbReference type="PROSITE" id="PS51885">
    <property type="entry name" value="NEPRILYSIN"/>
    <property type="match status" value="1"/>
</dbReference>
<evidence type="ECO:0000256" key="5">
    <source>
        <dbReference type="ARBA" id="ARBA00022801"/>
    </source>
</evidence>
<feature type="signal peptide" evidence="8">
    <location>
        <begin position="1"/>
        <end position="22"/>
    </location>
</feature>
<dbReference type="InterPro" id="IPR008753">
    <property type="entry name" value="Peptidase_M13_N"/>
</dbReference>
<organism evidence="11 12">
    <name type="scientific">Linnemannia elongata AG-77</name>
    <dbReference type="NCBI Taxonomy" id="1314771"/>
    <lineage>
        <taxon>Eukaryota</taxon>
        <taxon>Fungi</taxon>
        <taxon>Fungi incertae sedis</taxon>
        <taxon>Mucoromycota</taxon>
        <taxon>Mortierellomycotina</taxon>
        <taxon>Mortierellomycetes</taxon>
        <taxon>Mortierellales</taxon>
        <taxon>Mortierellaceae</taxon>
        <taxon>Linnemannia</taxon>
    </lineage>
</organism>
<keyword evidence="3" id="KW-0645">Protease</keyword>
<keyword evidence="6" id="KW-0862">Zinc</keyword>
<keyword evidence="5" id="KW-0378">Hydrolase</keyword>
<proteinExistence type="inferred from homology"/>
<dbReference type="AlphaFoldDB" id="A0A197JM81"/>
<dbReference type="InterPro" id="IPR042089">
    <property type="entry name" value="Peptidase_M13_dom_2"/>
</dbReference>
<evidence type="ECO:0000259" key="10">
    <source>
        <dbReference type="Pfam" id="PF05649"/>
    </source>
</evidence>
<protein>
    <submittedName>
        <fullName evidence="11">Zincin</fullName>
    </submittedName>
</protein>
<feature type="domain" description="Peptidase M13 N-terminal" evidence="10">
    <location>
        <begin position="66"/>
        <end position="477"/>
    </location>
</feature>
<dbReference type="Pfam" id="PF05649">
    <property type="entry name" value="Peptidase_M13_N"/>
    <property type="match status" value="1"/>
</dbReference>
<evidence type="ECO:0000259" key="9">
    <source>
        <dbReference type="Pfam" id="PF01431"/>
    </source>
</evidence>
<evidence type="ECO:0000256" key="8">
    <source>
        <dbReference type="SAM" id="SignalP"/>
    </source>
</evidence>
<comment type="cofactor">
    <cofactor evidence="1">
        <name>Zn(2+)</name>
        <dbReference type="ChEBI" id="CHEBI:29105"/>
    </cofactor>
</comment>
<dbReference type="Proteomes" id="UP000078512">
    <property type="component" value="Unassembled WGS sequence"/>
</dbReference>
<evidence type="ECO:0000256" key="2">
    <source>
        <dbReference type="ARBA" id="ARBA00007357"/>
    </source>
</evidence>
<sequence>MVLTTKLSLLVAVSMTLSLVQAEPIPILKERASKGPSLNNKVTCKTPQCITAAKEILDDMNPKADPCQDFSQFACGGFYEKRTIAADEGAFNYFQVLYDKNNDAIREIVDRSLGKQPTPSKTDPNPAAAHSNLQKLQDLYASCMDESTILSAGRKPLLDQISSILSAFSSNAADGVVDKTVLAKTLAQLSNQGMSGFVGLGVGPDPTDPLINSLALGEGGLGLPAKEYYQDAKIVKLYESTIGQMFQVVFGEEDVATKNQTLTEADVKQEWKDVAKAVVGFETHLASIGTDMVDLYDPIKSNNPRTVDQISAAIPSIDWPAFISGILPAGVKNTRPIIVSSPEYLTGLEALLNSTNPQTLRNYITWLVISNNGPNLGTPYRQPLHILSSTLSGVSPDTVTPRWKHCVSIINNNLGDMAGHYYIQTAFPGTSLTSTVSIIDSILASYKKTFPTLTWLDKSTLSGAVEKLQAMVKLMGYSTNSPDVSSSTSLQAYYSTLPVSRTDYYANQLQYSIWSTRESTGMLNKPVNRKKLPDPPQTVNAFYNPSTNQIVFPAGILQRPFFDVESPEYVNCGGFGVIAGHEITHGFDNMGHHYDSIGRIHNWWTNTTEKAFAEKAQCFIDQYGNFTIKGPNGEDHNVNGQQTLGENIADNGGLKQSFHAWQTRLQSDPSGKKYKNFKLPGLERYTPSQLFFISYARVWCSKERPEYLVNRIRSDSHSPAKWRINGVVQNSPEFASAFQCKLGSAMNPEKKCEVW</sequence>
<dbReference type="GO" id="GO:0046872">
    <property type="term" value="F:metal ion binding"/>
    <property type="evidence" value="ECO:0007669"/>
    <property type="project" value="UniProtKB-KW"/>
</dbReference>
<name>A0A197JM81_9FUNG</name>
<feature type="domain" description="Peptidase M13 C-terminal" evidence="9">
    <location>
        <begin position="540"/>
        <end position="754"/>
    </location>
</feature>
<dbReference type="InterPro" id="IPR024079">
    <property type="entry name" value="MetalloPept_cat_dom_sf"/>
</dbReference>
<accession>A0A197JM81</accession>
<gene>
    <name evidence="11" type="ORF">K457DRAFT_146477</name>
</gene>
<evidence type="ECO:0000256" key="1">
    <source>
        <dbReference type="ARBA" id="ARBA00001947"/>
    </source>
</evidence>
<reference evidence="11 12" key="1">
    <citation type="submission" date="2016-05" db="EMBL/GenBank/DDBJ databases">
        <title>Genome sequencing reveals origins of a unique bacterial endosymbiosis in the earliest lineages of terrestrial Fungi.</title>
        <authorList>
            <consortium name="DOE Joint Genome Institute"/>
            <person name="Uehling J."/>
            <person name="Gryganskyi A."/>
            <person name="Hameed K."/>
            <person name="Tschaplinski T."/>
            <person name="Misztal P."/>
            <person name="Wu S."/>
            <person name="Desiro A."/>
            <person name="Vande Pol N."/>
            <person name="Du Z.-Y."/>
            <person name="Zienkiewicz A."/>
            <person name="Zienkiewicz K."/>
            <person name="Morin E."/>
            <person name="Tisserant E."/>
            <person name="Splivallo R."/>
            <person name="Hainaut M."/>
            <person name="Henrissat B."/>
            <person name="Ohm R."/>
            <person name="Kuo A."/>
            <person name="Yan J."/>
            <person name="Lipzen A."/>
            <person name="Nolan M."/>
            <person name="Labutti K."/>
            <person name="Barry K."/>
            <person name="Goldstein A."/>
            <person name="Labbe J."/>
            <person name="Schadt C."/>
            <person name="Tuskan G."/>
            <person name="Grigoriev I."/>
            <person name="Martin F."/>
            <person name="Vilgalys R."/>
            <person name="Bonito G."/>
        </authorList>
    </citation>
    <scope>NUCLEOTIDE SEQUENCE [LARGE SCALE GENOMIC DNA]</scope>
    <source>
        <strain evidence="11 12">AG-77</strain>
    </source>
</reference>
<evidence type="ECO:0000256" key="7">
    <source>
        <dbReference type="ARBA" id="ARBA00023049"/>
    </source>
</evidence>
<evidence type="ECO:0000256" key="6">
    <source>
        <dbReference type="ARBA" id="ARBA00022833"/>
    </source>
</evidence>
<dbReference type="InterPro" id="IPR018497">
    <property type="entry name" value="Peptidase_M13_C"/>
</dbReference>
<dbReference type="GO" id="GO:0004222">
    <property type="term" value="F:metalloendopeptidase activity"/>
    <property type="evidence" value="ECO:0007669"/>
    <property type="project" value="InterPro"/>
</dbReference>
<dbReference type="CDD" id="cd08662">
    <property type="entry name" value="M13"/>
    <property type="match status" value="1"/>
</dbReference>
<evidence type="ECO:0000313" key="12">
    <source>
        <dbReference type="Proteomes" id="UP000078512"/>
    </source>
</evidence>
<dbReference type="GO" id="GO:0005886">
    <property type="term" value="C:plasma membrane"/>
    <property type="evidence" value="ECO:0007669"/>
    <property type="project" value="TreeGrafter"/>
</dbReference>
<keyword evidence="4" id="KW-0479">Metal-binding</keyword>
<evidence type="ECO:0000313" key="11">
    <source>
        <dbReference type="EMBL" id="OAQ26357.1"/>
    </source>
</evidence>
<dbReference type="PRINTS" id="PR00786">
    <property type="entry name" value="NEPRILYSIN"/>
</dbReference>
<dbReference type="STRING" id="1314771.A0A197JM81"/>
<keyword evidence="8" id="KW-0732">Signal</keyword>